<dbReference type="EMBL" id="LAZR01000165">
    <property type="protein sequence ID" value="KKN84903.1"/>
    <property type="molecule type" value="Genomic_DNA"/>
</dbReference>
<proteinExistence type="predicted"/>
<sequence>MARQKPFQLFVYGTLMNPWVFRAVLGKRLVSVSHRADGTENFYPRRAILNRYKKISPDNTYQYAVPDEQGRISGYVVGPLPSECLSLLLRYEGDNYQRRTLAVHTGQGDERALVFVGNLAKLQHAFGYEFRDHFKQEVILDEKIDAALLVTEQQQLRTGELQARRAIAELRGATIRDLHRRHFEAGGISDYAIRHLLGDTPLPNYGRITGDAEARALSDNYLRFAIRQVIVNQIEDCIHHDCRYELNRMDPGEMFYGRTFSLLAALRMVNRAAGEVDALVQQGLATLHFETNDLVDFVRQAVIIAEKLYDPAPARAEVDFIARHTGGGHTPLGAELEFSDIGHGVIRDPQGARLRDRRYDGFLYFYDFALDALTWKLGGHIDDHHDKATPTPRRGFFEVALGSLSVQANISKPVTSDPWTLNQLIHETQRFYEVAPHSVHISLQLRSHQRPVADRPLPLAVLKCLFAIACEPTDGGDGPVVINRLVSDEIRQSQPHPTMMFSQITERHSRESDDSHALLGGRAQAGRYVQQFKFLRLSPQLNYEPILVALKGLQLHLRPGNFLVADQYLQVQRIRRLYDDLLAWGADPQPLSLAEIEAFLGPIYKGLMTERRGKPAHSDAYIHWSLDQLREMLETFNASLAKIPGGKTSD</sequence>
<accession>A0A0F9X0L1</accession>
<dbReference type="AlphaFoldDB" id="A0A0F9X0L1"/>
<evidence type="ECO:0000313" key="2">
    <source>
        <dbReference type="EMBL" id="KKN84903.1"/>
    </source>
</evidence>
<dbReference type="InterPro" id="IPR013024">
    <property type="entry name" value="GGCT-like"/>
</dbReference>
<name>A0A0F9X0L1_9ZZZZ</name>
<reference evidence="2" key="1">
    <citation type="journal article" date="2015" name="Nature">
        <title>Complex archaea that bridge the gap between prokaryotes and eukaryotes.</title>
        <authorList>
            <person name="Spang A."/>
            <person name="Saw J.H."/>
            <person name="Jorgensen S.L."/>
            <person name="Zaremba-Niedzwiedzka K."/>
            <person name="Martijn J."/>
            <person name="Lind A.E."/>
            <person name="van Eijk R."/>
            <person name="Schleper C."/>
            <person name="Guy L."/>
            <person name="Ettema T.J."/>
        </authorList>
    </citation>
    <scope>NUCLEOTIDE SEQUENCE</scope>
</reference>
<dbReference type="Pfam" id="PF06094">
    <property type="entry name" value="GGACT"/>
    <property type="match status" value="1"/>
</dbReference>
<dbReference type="InterPro" id="IPR036568">
    <property type="entry name" value="GGCT-like_sf"/>
</dbReference>
<organism evidence="2">
    <name type="scientific">marine sediment metagenome</name>
    <dbReference type="NCBI Taxonomy" id="412755"/>
    <lineage>
        <taxon>unclassified sequences</taxon>
        <taxon>metagenomes</taxon>
        <taxon>ecological metagenomes</taxon>
    </lineage>
</organism>
<gene>
    <name evidence="2" type="ORF">LCGC14_0284280</name>
</gene>
<dbReference type="InterPro" id="IPR009288">
    <property type="entry name" value="AIG2-like_dom"/>
</dbReference>
<evidence type="ECO:0000259" key="1">
    <source>
        <dbReference type="Pfam" id="PF06094"/>
    </source>
</evidence>
<comment type="caution">
    <text evidence="2">The sequence shown here is derived from an EMBL/GenBank/DDBJ whole genome shotgun (WGS) entry which is preliminary data.</text>
</comment>
<feature type="domain" description="Gamma-glutamylcyclotransferase AIG2-like" evidence="1">
    <location>
        <begin position="9"/>
        <end position="118"/>
    </location>
</feature>
<protein>
    <recommendedName>
        <fullName evidence="1">Gamma-glutamylcyclotransferase AIG2-like domain-containing protein</fullName>
    </recommendedName>
</protein>
<dbReference type="CDD" id="cd06661">
    <property type="entry name" value="GGCT_like"/>
    <property type="match status" value="1"/>
</dbReference>
<dbReference type="SUPFAM" id="SSF110857">
    <property type="entry name" value="Gamma-glutamyl cyclotransferase-like"/>
    <property type="match status" value="1"/>
</dbReference>
<dbReference type="Gene3D" id="3.10.490.10">
    <property type="entry name" value="Gamma-glutamyl cyclotransferase-like"/>
    <property type="match status" value="1"/>
</dbReference>